<keyword evidence="3" id="KW-1185">Reference proteome</keyword>
<evidence type="ECO:0000256" key="1">
    <source>
        <dbReference type="SAM" id="Phobius"/>
    </source>
</evidence>
<feature type="transmembrane region" description="Helical" evidence="1">
    <location>
        <begin position="7"/>
        <end position="31"/>
    </location>
</feature>
<proteinExistence type="predicted"/>
<reference evidence="2 3" key="1">
    <citation type="submission" date="2020-05" db="EMBL/GenBank/DDBJ databases">
        <title>Distinct polysaccharide utilization as determinants for interspecies competition between intestinal Prevotella spp.</title>
        <authorList>
            <person name="Galvez E.J.C."/>
            <person name="Iljazovic A."/>
            <person name="Strowig T."/>
        </authorList>
    </citation>
    <scope>NUCLEOTIDE SEQUENCE [LARGE SCALE GENOMIC DNA]</scope>
    <source>
        <strain evidence="2 3">PMUR</strain>
    </source>
</reference>
<evidence type="ECO:0000313" key="3">
    <source>
        <dbReference type="Proteomes" id="UP000714420"/>
    </source>
</evidence>
<dbReference type="Proteomes" id="UP000714420">
    <property type="component" value="Unassembled WGS sequence"/>
</dbReference>
<name>A0ABX2AQP4_9BACT</name>
<dbReference type="RefSeq" id="WP_172276435.1">
    <property type="nucleotide sequence ID" value="NZ_CASHBK010000011.1"/>
</dbReference>
<organism evidence="2 3">
    <name type="scientific">Xylanibacter muris</name>
    <dbReference type="NCBI Taxonomy" id="2736290"/>
    <lineage>
        <taxon>Bacteria</taxon>
        <taxon>Pseudomonadati</taxon>
        <taxon>Bacteroidota</taxon>
        <taxon>Bacteroidia</taxon>
        <taxon>Bacteroidales</taxon>
        <taxon>Prevotellaceae</taxon>
        <taxon>Xylanibacter</taxon>
    </lineage>
</organism>
<keyword evidence="1" id="KW-0472">Membrane</keyword>
<evidence type="ECO:0000313" key="2">
    <source>
        <dbReference type="EMBL" id="NPD92867.1"/>
    </source>
</evidence>
<comment type="caution">
    <text evidence="2">The sequence shown here is derived from an EMBL/GenBank/DDBJ whole genome shotgun (WGS) entry which is preliminary data.</text>
</comment>
<sequence>MATRTKFILTYVGGIVTGVILTFIFAFMVTYQGNSSPLGNDIIMFEKPQQEIKVTSFEVMQVLPDGSALARVEDMDNFGIIVLFLADKGTSYYDNQKIDVPSWKTRYITL</sequence>
<keyword evidence="1" id="KW-1133">Transmembrane helix</keyword>
<accession>A0ABX2AQP4</accession>
<keyword evidence="1" id="KW-0812">Transmembrane</keyword>
<gene>
    <name evidence="2" type="ORF">HPS56_11050</name>
</gene>
<dbReference type="EMBL" id="JABKKF010000011">
    <property type="protein sequence ID" value="NPD92867.1"/>
    <property type="molecule type" value="Genomic_DNA"/>
</dbReference>
<protein>
    <submittedName>
        <fullName evidence="2">Uncharacterized protein</fullName>
    </submittedName>
</protein>